<comment type="caution">
    <text evidence="2">The sequence shown here is derived from an EMBL/GenBank/DDBJ whole genome shotgun (WGS) entry which is preliminary data.</text>
</comment>
<evidence type="ECO:0000313" key="3">
    <source>
        <dbReference type="Proteomes" id="UP000590964"/>
    </source>
</evidence>
<proteinExistence type="predicted"/>
<feature type="transmembrane region" description="Helical" evidence="1">
    <location>
        <begin position="7"/>
        <end position="28"/>
    </location>
</feature>
<gene>
    <name evidence="2" type="ORF">HA222_02000</name>
</gene>
<evidence type="ECO:0000256" key="1">
    <source>
        <dbReference type="SAM" id="Phobius"/>
    </source>
</evidence>
<sequence length="202" mass="22155">MGSSNNNFLILSGAVLAVVLIGAGFYFLSASAGPEDDRSKMTAFDILRTQSLKSEGKCAFCGTLGTNHEHADFKVYLNNEAINFNNPAYFVKSSYVHVESGENPAETGNVIHIHARNRPLWFFFESIGMSFKESCFGFNSQLYCSNSGNKLRLFVNGVENSQLGNYVPKNLDKILVSYGEDSDIGEQLQSITSYSARTALGD</sequence>
<dbReference type="Proteomes" id="UP000590964">
    <property type="component" value="Unassembled WGS sequence"/>
</dbReference>
<keyword evidence="1" id="KW-0812">Transmembrane</keyword>
<protein>
    <submittedName>
        <fullName evidence="2">Uncharacterized protein</fullName>
    </submittedName>
</protein>
<accession>A0A7J4JWQ4</accession>
<keyword evidence="1" id="KW-1133">Transmembrane helix</keyword>
<evidence type="ECO:0000313" key="2">
    <source>
        <dbReference type="EMBL" id="HIH21420.1"/>
    </source>
</evidence>
<organism evidence="2 3">
    <name type="scientific">Candidatus Iainarchaeum sp</name>
    <dbReference type="NCBI Taxonomy" id="3101447"/>
    <lineage>
        <taxon>Archaea</taxon>
        <taxon>Candidatus Iainarchaeota</taxon>
        <taxon>Candidatus Iainarchaeia</taxon>
        <taxon>Candidatus Iainarchaeales</taxon>
        <taxon>Candidatus Iainarchaeaceae</taxon>
        <taxon>Candidatus Iainarchaeum</taxon>
    </lineage>
</organism>
<keyword evidence="1" id="KW-0472">Membrane</keyword>
<reference evidence="3" key="1">
    <citation type="journal article" date="2020" name="bioRxiv">
        <title>A rank-normalized archaeal taxonomy based on genome phylogeny resolves widespread incomplete and uneven classifications.</title>
        <authorList>
            <person name="Rinke C."/>
            <person name="Chuvochina M."/>
            <person name="Mussig A.J."/>
            <person name="Chaumeil P.-A."/>
            <person name="Waite D.W."/>
            <person name="Whitman W.B."/>
            <person name="Parks D.H."/>
            <person name="Hugenholtz P."/>
        </authorList>
    </citation>
    <scope>NUCLEOTIDE SEQUENCE [LARGE SCALE GENOMIC DNA]</scope>
</reference>
<name>A0A7J4JWQ4_9ARCH</name>
<dbReference type="EMBL" id="DUFW01000028">
    <property type="protein sequence ID" value="HIH21420.1"/>
    <property type="molecule type" value="Genomic_DNA"/>
</dbReference>
<dbReference type="AlphaFoldDB" id="A0A7J4JWQ4"/>